<dbReference type="GO" id="GO:0004252">
    <property type="term" value="F:serine-type endopeptidase activity"/>
    <property type="evidence" value="ECO:0007669"/>
    <property type="project" value="UniProtKB-UniRule"/>
</dbReference>
<feature type="active site" description="Charge relay system" evidence="5">
    <location>
        <position position="207"/>
    </location>
</feature>
<dbReference type="Pfam" id="PF00082">
    <property type="entry name" value="Peptidase_S8"/>
    <property type="match status" value="1"/>
</dbReference>
<dbReference type="PANTHER" id="PTHR43806:SF66">
    <property type="entry name" value="SERIN ENDOPEPTIDASE"/>
    <property type="match status" value="1"/>
</dbReference>
<dbReference type="PANTHER" id="PTHR43806">
    <property type="entry name" value="PEPTIDASE S8"/>
    <property type="match status" value="1"/>
</dbReference>
<evidence type="ECO:0000256" key="2">
    <source>
        <dbReference type="ARBA" id="ARBA00022670"/>
    </source>
</evidence>
<dbReference type="InterPro" id="IPR023828">
    <property type="entry name" value="Peptidase_S8_Ser-AS"/>
</dbReference>
<organism evidence="9 10">
    <name type="scientific">Colletotrichum kahawae</name>
    <name type="common">Coffee berry disease fungus</name>
    <dbReference type="NCBI Taxonomy" id="34407"/>
    <lineage>
        <taxon>Eukaryota</taxon>
        <taxon>Fungi</taxon>
        <taxon>Dikarya</taxon>
        <taxon>Ascomycota</taxon>
        <taxon>Pezizomycotina</taxon>
        <taxon>Sordariomycetes</taxon>
        <taxon>Hypocreomycetidae</taxon>
        <taxon>Glomerellales</taxon>
        <taxon>Glomerellaceae</taxon>
        <taxon>Colletotrichum</taxon>
        <taxon>Colletotrichum gloeosporioides species complex</taxon>
    </lineage>
</organism>
<evidence type="ECO:0000259" key="8">
    <source>
        <dbReference type="Pfam" id="PF00082"/>
    </source>
</evidence>
<sequence length="738" mass="80997">MRQFVALLLAGSATAFLAPRSETQAPYIVPRDEDKVAEHYIVKLRDDHNLEDHFTNIGLNVTEVATEFENWDLLNAYHFVIPGGNSHVVHDLIRRDPGVVRVTHNHNVSPERSADEYTPSGPPVGVVDEEYSRSRSRTKNLKARQDGCGEVPLDYDSENRKNTQWNLAMIAAGRKITEQLKGDIYKEDHQAEWLANAGKGVDIYVFDSGIRLSHKAFGGRASHFNGKKSTVKSPYCKTATMDDDIGHGTHVAAIAASPDYGVAPAANIINVKVDCASTMAHIVSSVLHVVKAHNNKKNAKVSDFKGSVINVSMKWDMSNYPNPIDFEEAWAKAADAGIAIAAAAGNENKKSIGVPARWKSVLSVGAVDVNYNRWAKSNYKGNINIWAPGAGVKSAIHTSDTATEYLAGTSMATPHVSGVMALMIGWEGGCISSNTRSVYQRIEQNQIMAVTADQVIVDSGATTALLQTGINHQAKPANEPYAGIPGKKRRVTPRQEVKDGDADMWESFDDPILEYEGVEKEQRWVERNQLAELIEKEFCPEAPKQEFPDGRELFIGLSRFTRRYRENRPDAVSLSIQFPAGIYYPVNRESCIDIMRGKLLDTCDGRSSSNPVPFKAGGSYLAGGIKYRMDPLSVRTKASNGFKSGCKIEVGSGRRVISGVKIWGAGWAGHDNGATLDEKVGACGMVKNDGYWKFKYEMRDDREWIVEFIVDGSGAQGCIEDAIQKAGGPKPQCEVVQM</sequence>
<keyword evidence="2 5" id="KW-0645">Protease</keyword>
<evidence type="ECO:0000256" key="7">
    <source>
        <dbReference type="SAM" id="SignalP"/>
    </source>
</evidence>
<proteinExistence type="inferred from homology"/>
<name>A0AAE0CWJ7_COLKA</name>
<dbReference type="Proteomes" id="UP001281614">
    <property type="component" value="Unassembled WGS sequence"/>
</dbReference>
<evidence type="ECO:0000256" key="4">
    <source>
        <dbReference type="ARBA" id="ARBA00022825"/>
    </source>
</evidence>
<comment type="similarity">
    <text evidence="1 5">Belongs to the peptidase S8 family.</text>
</comment>
<feature type="region of interest" description="Disordered" evidence="6">
    <location>
        <begin position="108"/>
        <end position="145"/>
    </location>
</feature>
<dbReference type="GO" id="GO:0006508">
    <property type="term" value="P:proteolysis"/>
    <property type="evidence" value="ECO:0007669"/>
    <property type="project" value="UniProtKB-KW"/>
</dbReference>
<evidence type="ECO:0000256" key="3">
    <source>
        <dbReference type="ARBA" id="ARBA00022801"/>
    </source>
</evidence>
<dbReference type="Pfam" id="PF18647">
    <property type="entry name" value="Fungal_lectin_2"/>
    <property type="match status" value="1"/>
</dbReference>
<dbReference type="PROSITE" id="PS51892">
    <property type="entry name" value="SUBTILASE"/>
    <property type="match status" value="1"/>
</dbReference>
<keyword evidence="7" id="KW-0732">Signal</keyword>
<dbReference type="SUPFAM" id="SSF52743">
    <property type="entry name" value="Subtilisin-like"/>
    <property type="match status" value="1"/>
</dbReference>
<feature type="active site" description="Charge relay system" evidence="5">
    <location>
        <position position="410"/>
    </location>
</feature>
<dbReference type="PROSITE" id="PS00138">
    <property type="entry name" value="SUBTILASE_SER"/>
    <property type="match status" value="1"/>
</dbReference>
<accession>A0AAE0CWJ7</accession>
<evidence type="ECO:0000256" key="6">
    <source>
        <dbReference type="SAM" id="MobiDB-lite"/>
    </source>
</evidence>
<dbReference type="InterPro" id="IPR036852">
    <property type="entry name" value="Peptidase_S8/S53_dom_sf"/>
</dbReference>
<comment type="caution">
    <text evidence="9">The sequence shown here is derived from an EMBL/GenBank/DDBJ whole genome shotgun (WGS) entry which is preliminary data.</text>
</comment>
<dbReference type="InterPro" id="IPR015500">
    <property type="entry name" value="Peptidase_S8_subtilisin-rel"/>
</dbReference>
<dbReference type="InterPro" id="IPR000209">
    <property type="entry name" value="Peptidase_S8/S53_dom"/>
</dbReference>
<gene>
    <name evidence="9" type="ORF">CKAH01_11124</name>
</gene>
<keyword evidence="4 5" id="KW-0720">Serine protease</keyword>
<evidence type="ECO:0000313" key="10">
    <source>
        <dbReference type="Proteomes" id="UP001281614"/>
    </source>
</evidence>
<dbReference type="Gene3D" id="3.40.50.200">
    <property type="entry name" value="Peptidase S8/S53 domain"/>
    <property type="match status" value="1"/>
</dbReference>
<keyword evidence="10" id="KW-1185">Reference proteome</keyword>
<feature type="domain" description="Peptidase S8/S53" evidence="8">
    <location>
        <begin position="198"/>
        <end position="425"/>
    </location>
</feature>
<dbReference type="PRINTS" id="PR00723">
    <property type="entry name" value="SUBTILISIN"/>
</dbReference>
<feature type="active site" description="Charge relay system" evidence="5">
    <location>
        <position position="247"/>
    </location>
</feature>
<evidence type="ECO:0000256" key="5">
    <source>
        <dbReference type="PROSITE-ProRule" id="PRU01240"/>
    </source>
</evidence>
<dbReference type="AlphaFoldDB" id="A0AAE0CWJ7"/>
<evidence type="ECO:0000256" key="1">
    <source>
        <dbReference type="ARBA" id="ARBA00011073"/>
    </source>
</evidence>
<reference evidence="9" key="1">
    <citation type="submission" date="2023-02" db="EMBL/GenBank/DDBJ databases">
        <title>Colletotrichum kahawae CIFC_Que2 genome sequencing and assembly.</title>
        <authorList>
            <person name="Baroncelli R."/>
        </authorList>
    </citation>
    <scope>NUCLEOTIDE SEQUENCE</scope>
    <source>
        <strain evidence="9">CIFC_Que2</strain>
    </source>
</reference>
<dbReference type="InterPro" id="IPR050131">
    <property type="entry name" value="Peptidase_S8_subtilisin-like"/>
</dbReference>
<keyword evidence="3 5" id="KW-0378">Hydrolase</keyword>
<feature type="signal peptide" evidence="7">
    <location>
        <begin position="1"/>
        <end position="23"/>
    </location>
</feature>
<feature type="chain" id="PRO_5042076696" evidence="7">
    <location>
        <begin position="24"/>
        <end position="738"/>
    </location>
</feature>
<evidence type="ECO:0000313" key="9">
    <source>
        <dbReference type="EMBL" id="KAK2728327.1"/>
    </source>
</evidence>
<protein>
    <submittedName>
        <fullName evidence="9">Serine protease</fullName>
    </submittedName>
</protein>
<dbReference type="EMBL" id="VYYT01000883">
    <property type="protein sequence ID" value="KAK2728327.1"/>
    <property type="molecule type" value="Genomic_DNA"/>
</dbReference>